<gene>
    <name evidence="2" type="ORF">H9861_01090</name>
</gene>
<keyword evidence="1" id="KW-0472">Membrane</keyword>
<dbReference type="InterPro" id="IPR009793">
    <property type="entry name" value="DUF1361"/>
</dbReference>
<keyword evidence="1" id="KW-0812">Transmembrane</keyword>
<dbReference type="AlphaFoldDB" id="A0A9D1UVV4"/>
<dbReference type="Proteomes" id="UP000823963">
    <property type="component" value="Unassembled WGS sequence"/>
</dbReference>
<evidence type="ECO:0000313" key="2">
    <source>
        <dbReference type="EMBL" id="HIX01339.1"/>
    </source>
</evidence>
<reference evidence="2" key="1">
    <citation type="journal article" date="2021" name="PeerJ">
        <title>Extensive microbial diversity within the chicken gut microbiome revealed by metagenomics and culture.</title>
        <authorList>
            <person name="Gilroy R."/>
            <person name="Ravi A."/>
            <person name="Getino M."/>
            <person name="Pursley I."/>
            <person name="Horton D.L."/>
            <person name="Alikhan N.F."/>
            <person name="Baker D."/>
            <person name="Gharbi K."/>
            <person name="Hall N."/>
            <person name="Watson M."/>
            <person name="Adriaenssens E.M."/>
            <person name="Foster-Nyarko E."/>
            <person name="Jarju S."/>
            <person name="Secka A."/>
            <person name="Antonio M."/>
            <person name="Oren A."/>
            <person name="Chaudhuri R.R."/>
            <person name="La Ragione R."/>
            <person name="Hildebrand F."/>
            <person name="Pallen M.J."/>
        </authorList>
    </citation>
    <scope>NUCLEOTIDE SEQUENCE</scope>
    <source>
        <strain evidence="2">6627</strain>
    </source>
</reference>
<name>A0A9D1UVV4_9LACO</name>
<proteinExistence type="predicted"/>
<dbReference type="EMBL" id="DXFP01000008">
    <property type="protein sequence ID" value="HIX01339.1"/>
    <property type="molecule type" value="Genomic_DNA"/>
</dbReference>
<feature type="transmembrane region" description="Helical" evidence="1">
    <location>
        <begin position="104"/>
        <end position="125"/>
    </location>
</feature>
<protein>
    <submittedName>
        <fullName evidence="2">DUF1361 domain-containing protein</fullName>
    </submittedName>
</protein>
<organism evidence="2 3">
    <name type="scientific">Candidatus Ligilactobacillus excrementigallinarum</name>
    <dbReference type="NCBI Taxonomy" id="2838641"/>
    <lineage>
        <taxon>Bacteria</taxon>
        <taxon>Bacillati</taxon>
        <taxon>Bacillota</taxon>
        <taxon>Bacilli</taxon>
        <taxon>Lactobacillales</taxon>
        <taxon>Lactobacillaceae</taxon>
        <taxon>Ligilactobacillus</taxon>
    </lineage>
</organism>
<feature type="transmembrane region" description="Helical" evidence="1">
    <location>
        <begin position="191"/>
        <end position="212"/>
    </location>
</feature>
<dbReference type="Pfam" id="PF07099">
    <property type="entry name" value="DUF1361"/>
    <property type="match status" value="1"/>
</dbReference>
<evidence type="ECO:0000313" key="3">
    <source>
        <dbReference type="Proteomes" id="UP000823963"/>
    </source>
</evidence>
<comment type="caution">
    <text evidence="2">The sequence shown here is derived from an EMBL/GenBank/DDBJ whole genome shotgun (WGS) entry which is preliminary data.</text>
</comment>
<evidence type="ECO:0000256" key="1">
    <source>
        <dbReference type="SAM" id="Phobius"/>
    </source>
</evidence>
<accession>A0A9D1UVV4</accession>
<feature type="transmembrane region" description="Helical" evidence="1">
    <location>
        <begin position="58"/>
        <end position="78"/>
    </location>
</feature>
<keyword evidence="1" id="KW-1133">Transmembrane helix</keyword>
<feature type="transmembrane region" description="Helical" evidence="1">
    <location>
        <begin position="7"/>
        <end position="26"/>
    </location>
</feature>
<sequence>MEKKARWIVRLLFIFYMLYIACAIASNRALYGFLLLNTFLAYIPIEIAMHIKPKQSTWIFILLFILWLLFYPNAPYVLTDLFHLAKINPYDATTGLMVFKLKMWWHYGNLVFSALISSLFGIWSLSHVSEVLAQKLHHDHPFFKFGIVIILTIASSVGVYVGRFLRLHTVYLFMDPHGVMLELIKMWNGRMLAFVIMISVLQLAIWLAMNIYRSSMNYELNHHND</sequence>
<feature type="transmembrane region" description="Helical" evidence="1">
    <location>
        <begin position="145"/>
        <end position="165"/>
    </location>
</feature>
<reference evidence="2" key="2">
    <citation type="submission" date="2021-04" db="EMBL/GenBank/DDBJ databases">
        <authorList>
            <person name="Gilroy R."/>
        </authorList>
    </citation>
    <scope>NUCLEOTIDE SEQUENCE</scope>
    <source>
        <strain evidence="2">6627</strain>
    </source>
</reference>
<feature type="transmembrane region" description="Helical" evidence="1">
    <location>
        <begin position="32"/>
        <end position="51"/>
    </location>
</feature>